<evidence type="ECO:0000256" key="1">
    <source>
        <dbReference type="SAM" id="MobiDB-lite"/>
    </source>
</evidence>
<keyword evidence="3" id="KW-1185">Reference proteome</keyword>
<dbReference type="InParanoid" id="C5LIT1"/>
<dbReference type="RefSeq" id="XP_002771668.1">
    <property type="nucleotide sequence ID" value="XM_002771622.1"/>
</dbReference>
<proteinExistence type="predicted"/>
<evidence type="ECO:0000313" key="3">
    <source>
        <dbReference type="Proteomes" id="UP000007800"/>
    </source>
</evidence>
<gene>
    <name evidence="2" type="ORF">Pmar_PMAR014703</name>
</gene>
<name>C5LIT1_PERM5</name>
<feature type="compositionally biased region" description="Low complexity" evidence="1">
    <location>
        <begin position="139"/>
        <end position="152"/>
    </location>
</feature>
<dbReference type="OMA" id="YHRTEVI"/>
<dbReference type="GeneID" id="9047722"/>
<protein>
    <submittedName>
        <fullName evidence="2">Uncharacterized protein</fullName>
    </submittedName>
</protein>
<evidence type="ECO:0000313" key="2">
    <source>
        <dbReference type="EMBL" id="EER03484.1"/>
    </source>
</evidence>
<feature type="region of interest" description="Disordered" evidence="1">
    <location>
        <begin position="1"/>
        <end position="23"/>
    </location>
</feature>
<reference evidence="2 3" key="1">
    <citation type="submission" date="2008-07" db="EMBL/GenBank/DDBJ databases">
        <authorList>
            <person name="El-Sayed N."/>
            <person name="Caler E."/>
            <person name="Inman J."/>
            <person name="Amedeo P."/>
            <person name="Hass B."/>
            <person name="Wortman J."/>
        </authorList>
    </citation>
    <scope>NUCLEOTIDE SEQUENCE [LARGE SCALE GENOMIC DNA]</scope>
    <source>
        <strain evidence="3">ATCC 50983 / TXsc</strain>
    </source>
</reference>
<accession>C5LIT1</accession>
<organism evidence="3">
    <name type="scientific">Perkinsus marinus (strain ATCC 50983 / TXsc)</name>
    <dbReference type="NCBI Taxonomy" id="423536"/>
    <lineage>
        <taxon>Eukaryota</taxon>
        <taxon>Sar</taxon>
        <taxon>Alveolata</taxon>
        <taxon>Perkinsozoa</taxon>
        <taxon>Perkinsea</taxon>
        <taxon>Perkinsida</taxon>
        <taxon>Perkinsidae</taxon>
        <taxon>Perkinsus</taxon>
    </lineage>
</organism>
<dbReference type="EMBL" id="GG682243">
    <property type="protein sequence ID" value="EER03484.1"/>
    <property type="molecule type" value="Genomic_DNA"/>
</dbReference>
<sequence>MVAAATRGAHHHTRSSSSCINPHSSWNTSCNTTRLALNRHLVQRAFERHRRSREAYIDYKLPLPRIDEEMPTTTKVVSTSGNQSWAALCDDDDDDDDTIYPRQDGALFREHHYHDQMVAADAVEQPLMDSRGSRYTIPRSNRNTNSNTATGRNRSDRYHRTEVITVTTTLKGVTEFISRRRRRGC</sequence>
<dbReference type="Proteomes" id="UP000007800">
    <property type="component" value="Unassembled WGS sequence"/>
</dbReference>
<feature type="region of interest" description="Disordered" evidence="1">
    <location>
        <begin position="132"/>
        <end position="157"/>
    </location>
</feature>
<dbReference type="AlphaFoldDB" id="C5LIT1"/>